<dbReference type="InterPro" id="IPR004682">
    <property type="entry name" value="TRAP_DctP"/>
</dbReference>
<dbReference type="EMBL" id="RXMA01000033">
    <property type="protein sequence ID" value="RTR15597.1"/>
    <property type="molecule type" value="Genomic_DNA"/>
</dbReference>
<dbReference type="Proteomes" id="UP000277007">
    <property type="component" value="Unassembled WGS sequence"/>
</dbReference>
<evidence type="ECO:0000313" key="6">
    <source>
        <dbReference type="Proteomes" id="UP000277007"/>
    </source>
</evidence>
<evidence type="ECO:0000256" key="3">
    <source>
        <dbReference type="ARBA" id="ARBA00022729"/>
    </source>
</evidence>
<dbReference type="NCBIfam" id="TIGR00787">
    <property type="entry name" value="dctP"/>
    <property type="match status" value="1"/>
</dbReference>
<dbReference type="PANTHER" id="PTHR33376">
    <property type="match status" value="1"/>
</dbReference>
<sequence>MFLRSLSHAVILGAVALGAMALPAVAQDRITIKFSHVVTADAPKGKAAEYFKRLVEERTNGRVVVEVYPNSQLYKDKEEIEALQLGAVQLLAPAYAKLGSMGLREFEVFDLPYLFDSMADAQKVTQGPIGQELLKKAESRGITGLAFWDNSFKQMTANRPLRTPEDFKGLKLRIQSSKVLDAQMRALNALPQVLAFSEVYQALQTGVVDGQENPFSNIYTQKFHEVQKALTVTNHGYHGYLLLTNKRFWDELPVELRGVLTTAIKDSTAYFNSIAKQDDDAALDAIRKSGKTDIVELTPQEKAGLKKALLPVHKMMAARVGDGLIKSIYKATGFDPSRF</sequence>
<feature type="chain" id="PRO_5019184089" evidence="4">
    <location>
        <begin position="27"/>
        <end position="339"/>
    </location>
</feature>
<evidence type="ECO:0000256" key="1">
    <source>
        <dbReference type="ARBA" id="ARBA00009023"/>
    </source>
</evidence>
<dbReference type="PANTHER" id="PTHR33376:SF7">
    <property type="entry name" value="C4-DICARBOXYLATE-BINDING PROTEIN DCTB"/>
    <property type="match status" value="1"/>
</dbReference>
<dbReference type="Gene3D" id="3.40.190.170">
    <property type="entry name" value="Bacterial extracellular solute-binding protein, family 7"/>
    <property type="match status" value="1"/>
</dbReference>
<dbReference type="GO" id="GO:0030288">
    <property type="term" value="C:outer membrane-bounded periplasmic space"/>
    <property type="evidence" value="ECO:0007669"/>
    <property type="project" value="InterPro"/>
</dbReference>
<dbReference type="NCBIfam" id="NF037995">
    <property type="entry name" value="TRAP_S1"/>
    <property type="match status" value="1"/>
</dbReference>
<comment type="similarity">
    <text evidence="1">Belongs to the bacterial solute-binding protein 7 family.</text>
</comment>
<evidence type="ECO:0000256" key="2">
    <source>
        <dbReference type="ARBA" id="ARBA00022448"/>
    </source>
</evidence>
<feature type="signal peptide" evidence="4">
    <location>
        <begin position="1"/>
        <end position="26"/>
    </location>
</feature>
<dbReference type="CDD" id="cd13674">
    <property type="entry name" value="PBP2_TRAP_SBP_like_1"/>
    <property type="match status" value="1"/>
</dbReference>
<dbReference type="OrthoDB" id="7375081at2"/>
<dbReference type="InterPro" id="IPR018389">
    <property type="entry name" value="DctP_fam"/>
</dbReference>
<dbReference type="GO" id="GO:0055085">
    <property type="term" value="P:transmembrane transport"/>
    <property type="evidence" value="ECO:0007669"/>
    <property type="project" value="InterPro"/>
</dbReference>
<dbReference type="RefSeq" id="WP_126619791.1">
    <property type="nucleotide sequence ID" value="NZ_JBHUCY010000026.1"/>
</dbReference>
<dbReference type="Pfam" id="PF03480">
    <property type="entry name" value="DctP"/>
    <property type="match status" value="1"/>
</dbReference>
<protein>
    <submittedName>
        <fullName evidence="5">DctP family TRAP transporter solute-binding subunit</fullName>
    </submittedName>
</protein>
<dbReference type="PIRSF" id="PIRSF006470">
    <property type="entry name" value="DctB"/>
    <property type="match status" value="1"/>
</dbReference>
<dbReference type="GO" id="GO:0015740">
    <property type="term" value="P:C4-dicarboxylate transport"/>
    <property type="evidence" value="ECO:0007669"/>
    <property type="project" value="TreeGrafter"/>
</dbReference>
<dbReference type="AlphaFoldDB" id="A0A431VB11"/>
<proteinExistence type="inferred from homology"/>
<accession>A0A431VB11</accession>
<keyword evidence="3 4" id="KW-0732">Signal</keyword>
<keyword evidence="2" id="KW-0813">Transport</keyword>
<keyword evidence="6" id="KW-1185">Reference proteome</keyword>
<comment type="caution">
    <text evidence="5">The sequence shown here is derived from an EMBL/GenBank/DDBJ whole genome shotgun (WGS) entry which is preliminary data.</text>
</comment>
<organism evidence="5 6">
    <name type="scientific">Azospirillum griseum</name>
    <dbReference type="NCBI Taxonomy" id="2496639"/>
    <lineage>
        <taxon>Bacteria</taxon>
        <taxon>Pseudomonadati</taxon>
        <taxon>Pseudomonadota</taxon>
        <taxon>Alphaproteobacteria</taxon>
        <taxon>Rhodospirillales</taxon>
        <taxon>Azospirillaceae</taxon>
        <taxon>Azospirillum</taxon>
    </lineage>
</organism>
<name>A0A431VB11_9PROT</name>
<evidence type="ECO:0000313" key="5">
    <source>
        <dbReference type="EMBL" id="RTR15597.1"/>
    </source>
</evidence>
<reference evidence="5 6" key="1">
    <citation type="submission" date="2018-12" db="EMBL/GenBank/DDBJ databases">
        <authorList>
            <person name="Yang Y."/>
        </authorList>
    </citation>
    <scope>NUCLEOTIDE SEQUENCE [LARGE SCALE GENOMIC DNA]</scope>
    <source>
        <strain evidence="5 6">L-25-5w-1</strain>
    </source>
</reference>
<dbReference type="InterPro" id="IPR038404">
    <property type="entry name" value="TRAP_DctP_sf"/>
</dbReference>
<gene>
    <name evidence="5" type="ORF">EJ903_22790</name>
</gene>
<evidence type="ECO:0000256" key="4">
    <source>
        <dbReference type="SAM" id="SignalP"/>
    </source>
</evidence>